<evidence type="ECO:0000313" key="4">
    <source>
        <dbReference type="Proteomes" id="UP000199659"/>
    </source>
</evidence>
<dbReference type="EMBL" id="FOYZ01000038">
    <property type="protein sequence ID" value="SFS10088.1"/>
    <property type="molecule type" value="Genomic_DNA"/>
</dbReference>
<name>A0A1I6M369_9FIRM</name>
<dbReference type="InterPro" id="IPR003615">
    <property type="entry name" value="HNH_nuc"/>
</dbReference>
<protein>
    <submittedName>
        <fullName evidence="3">HNH endonuclease</fullName>
    </submittedName>
</protein>
<dbReference type="Proteomes" id="UP000199659">
    <property type="component" value="Unassembled WGS sequence"/>
</dbReference>
<dbReference type="Gene3D" id="1.10.30.50">
    <property type="match status" value="1"/>
</dbReference>
<keyword evidence="3" id="KW-0378">Hydrolase</keyword>
<keyword evidence="4" id="KW-1185">Reference proteome</keyword>
<dbReference type="GO" id="GO:0003676">
    <property type="term" value="F:nucleic acid binding"/>
    <property type="evidence" value="ECO:0007669"/>
    <property type="project" value="InterPro"/>
</dbReference>
<dbReference type="InterPro" id="IPR002711">
    <property type="entry name" value="HNH"/>
</dbReference>
<reference evidence="3 4" key="1">
    <citation type="submission" date="2016-10" db="EMBL/GenBank/DDBJ databases">
        <authorList>
            <person name="de Groot N.N."/>
        </authorList>
    </citation>
    <scope>NUCLEOTIDE SEQUENCE [LARGE SCALE GENOMIC DNA]</scope>
    <source>
        <strain evidence="3 4">743A</strain>
    </source>
</reference>
<evidence type="ECO:0000313" key="3">
    <source>
        <dbReference type="EMBL" id="SFS10088.1"/>
    </source>
</evidence>
<keyword evidence="3" id="KW-0540">Nuclease</keyword>
<organism evidence="3 4">
    <name type="scientific">Anaeromicropila populeti</name>
    <dbReference type="NCBI Taxonomy" id="37658"/>
    <lineage>
        <taxon>Bacteria</taxon>
        <taxon>Bacillati</taxon>
        <taxon>Bacillota</taxon>
        <taxon>Clostridia</taxon>
        <taxon>Lachnospirales</taxon>
        <taxon>Lachnospiraceae</taxon>
        <taxon>Anaeromicropila</taxon>
    </lineage>
</organism>
<dbReference type="STRING" id="37658.SAMN05661086_03765"/>
<dbReference type="SMART" id="SM00507">
    <property type="entry name" value="HNHc"/>
    <property type="match status" value="1"/>
</dbReference>
<evidence type="ECO:0000256" key="1">
    <source>
        <dbReference type="SAM" id="Coils"/>
    </source>
</evidence>
<sequence length="314" mass="37694">MNIEMKYFNVYYYCNVVSNIIQYQTEEFLVNLSEFSHLYIESIPENYKKESILILFCQWAAGNIMEEDMFDDIKSLNQQIEKLNSQRNENICDNSDIDDLHNFFDLEGENKKYHGLLKKHEQFKKQNIIRAIWSEGAEYTLQIDKALKFYFDHEPQFTEWLLDSDEELIEDILYEYLGELKLTGWYEAVMEKIAHEMFYILFLNREFLLKFNEYIARTHDNEYSHVYTPKWVERAVFHRDRGKCTFCRRDLTSVYSVMEERGLHYDHIVSLEQGGINDVSNLQLLCDKCNLSKSTGVRTSDIYQNWFDILDDKQ</sequence>
<feature type="domain" description="HNH nuclease" evidence="2">
    <location>
        <begin position="231"/>
        <end position="291"/>
    </location>
</feature>
<dbReference type="GO" id="GO:0004519">
    <property type="term" value="F:endonuclease activity"/>
    <property type="evidence" value="ECO:0007669"/>
    <property type="project" value="UniProtKB-KW"/>
</dbReference>
<accession>A0A1I6M369</accession>
<dbReference type="OrthoDB" id="9802901at2"/>
<proteinExistence type="predicted"/>
<dbReference type="CDD" id="cd00085">
    <property type="entry name" value="HNHc"/>
    <property type="match status" value="1"/>
</dbReference>
<dbReference type="AlphaFoldDB" id="A0A1I6M369"/>
<keyword evidence="1" id="KW-0175">Coiled coil</keyword>
<dbReference type="Pfam" id="PF01844">
    <property type="entry name" value="HNH"/>
    <property type="match status" value="1"/>
</dbReference>
<evidence type="ECO:0000259" key="2">
    <source>
        <dbReference type="SMART" id="SM00507"/>
    </source>
</evidence>
<gene>
    <name evidence="3" type="ORF">SAMN05661086_03765</name>
</gene>
<dbReference type="GO" id="GO:0008270">
    <property type="term" value="F:zinc ion binding"/>
    <property type="evidence" value="ECO:0007669"/>
    <property type="project" value="InterPro"/>
</dbReference>
<feature type="coiled-coil region" evidence="1">
    <location>
        <begin position="66"/>
        <end position="93"/>
    </location>
</feature>
<keyword evidence="3" id="KW-0255">Endonuclease</keyword>